<evidence type="ECO:0000256" key="2">
    <source>
        <dbReference type="ARBA" id="ARBA00022801"/>
    </source>
</evidence>
<evidence type="ECO:0000313" key="12">
    <source>
        <dbReference type="Proteomes" id="UP001530400"/>
    </source>
</evidence>
<dbReference type="GO" id="GO:0005524">
    <property type="term" value="F:ATP binding"/>
    <property type="evidence" value="ECO:0007669"/>
    <property type="project" value="UniProtKB-KW"/>
</dbReference>
<feature type="short sequence motif" description="Q motif" evidence="5">
    <location>
        <begin position="44"/>
        <end position="72"/>
    </location>
</feature>
<dbReference type="InterPro" id="IPR027417">
    <property type="entry name" value="P-loop_NTPase"/>
</dbReference>
<keyword evidence="1 6" id="KW-0547">Nucleotide-binding</keyword>
<dbReference type="GO" id="GO:0004386">
    <property type="term" value="F:helicase activity"/>
    <property type="evidence" value="ECO:0007669"/>
    <property type="project" value="UniProtKB-KW"/>
</dbReference>
<feature type="domain" description="Helicase ATP-binding" evidence="8">
    <location>
        <begin position="81"/>
        <end position="335"/>
    </location>
</feature>
<name>A0ABD3NBQ4_9STRA</name>
<dbReference type="CDD" id="cd18787">
    <property type="entry name" value="SF2_C_DEAD"/>
    <property type="match status" value="1"/>
</dbReference>
<dbReference type="InterPro" id="IPR044742">
    <property type="entry name" value="DEAD/DEAH_RhlB"/>
</dbReference>
<dbReference type="PROSITE" id="PS51192">
    <property type="entry name" value="HELICASE_ATP_BIND_1"/>
    <property type="match status" value="1"/>
</dbReference>
<dbReference type="Pfam" id="PF00271">
    <property type="entry name" value="Helicase_C"/>
    <property type="match status" value="1"/>
</dbReference>
<dbReference type="Pfam" id="PF00270">
    <property type="entry name" value="DEAD"/>
    <property type="match status" value="2"/>
</dbReference>
<organism evidence="11 12">
    <name type="scientific">Cyclotella atomus</name>
    <dbReference type="NCBI Taxonomy" id="382360"/>
    <lineage>
        <taxon>Eukaryota</taxon>
        <taxon>Sar</taxon>
        <taxon>Stramenopiles</taxon>
        <taxon>Ochrophyta</taxon>
        <taxon>Bacillariophyta</taxon>
        <taxon>Coscinodiscophyceae</taxon>
        <taxon>Thalassiosirophycidae</taxon>
        <taxon>Stephanodiscales</taxon>
        <taxon>Stephanodiscaceae</taxon>
        <taxon>Cyclotella</taxon>
    </lineage>
</organism>
<dbReference type="InterPro" id="IPR050079">
    <property type="entry name" value="DEAD_box_RNA_helicase"/>
</dbReference>
<dbReference type="PROSITE" id="PS51194">
    <property type="entry name" value="HELICASE_CTER"/>
    <property type="match status" value="1"/>
</dbReference>
<evidence type="ECO:0000313" key="11">
    <source>
        <dbReference type="EMBL" id="KAL3773442.1"/>
    </source>
</evidence>
<evidence type="ECO:0000259" key="9">
    <source>
        <dbReference type="PROSITE" id="PS51194"/>
    </source>
</evidence>
<dbReference type="GO" id="GO:0016787">
    <property type="term" value="F:hydrolase activity"/>
    <property type="evidence" value="ECO:0007669"/>
    <property type="project" value="UniProtKB-KW"/>
</dbReference>
<evidence type="ECO:0000256" key="4">
    <source>
        <dbReference type="ARBA" id="ARBA00022840"/>
    </source>
</evidence>
<dbReference type="InterPro" id="IPR011545">
    <property type="entry name" value="DEAD/DEAH_box_helicase_dom"/>
</dbReference>
<feature type="domain" description="Helicase C-terminal" evidence="9">
    <location>
        <begin position="394"/>
        <end position="551"/>
    </location>
</feature>
<keyword evidence="3 6" id="KW-0347">Helicase</keyword>
<keyword evidence="4 6" id="KW-0067">ATP-binding</keyword>
<protein>
    <submittedName>
        <fullName evidence="11">Uncharacterized protein</fullName>
    </submittedName>
</protein>
<dbReference type="InterPro" id="IPR014001">
    <property type="entry name" value="Helicase_ATP-bd"/>
</dbReference>
<proteinExistence type="inferred from homology"/>
<accession>A0ABD3NBQ4</accession>
<reference evidence="11 12" key="1">
    <citation type="submission" date="2024-10" db="EMBL/GenBank/DDBJ databases">
        <title>Updated reference genomes for cyclostephanoid diatoms.</title>
        <authorList>
            <person name="Roberts W.R."/>
            <person name="Alverson A.J."/>
        </authorList>
    </citation>
    <scope>NUCLEOTIDE SEQUENCE [LARGE SCALE GENOMIC DNA]</scope>
    <source>
        <strain evidence="11 12">AJA010-31</strain>
    </source>
</reference>
<evidence type="ECO:0000256" key="3">
    <source>
        <dbReference type="ARBA" id="ARBA00022806"/>
    </source>
</evidence>
<dbReference type="Gene3D" id="3.40.50.300">
    <property type="entry name" value="P-loop containing nucleotide triphosphate hydrolases"/>
    <property type="match status" value="2"/>
</dbReference>
<dbReference type="InterPro" id="IPR001650">
    <property type="entry name" value="Helicase_C-like"/>
</dbReference>
<keyword evidence="12" id="KW-1185">Reference proteome</keyword>
<feature type="domain" description="DEAD-box RNA helicase Q" evidence="10">
    <location>
        <begin position="44"/>
        <end position="72"/>
    </location>
</feature>
<dbReference type="PANTHER" id="PTHR47959:SF1">
    <property type="entry name" value="ATP-DEPENDENT RNA HELICASE DBPA"/>
    <property type="match status" value="1"/>
</dbReference>
<dbReference type="PROSITE" id="PS51195">
    <property type="entry name" value="Q_MOTIF"/>
    <property type="match status" value="1"/>
</dbReference>
<dbReference type="CDD" id="cd00268">
    <property type="entry name" value="DEADc"/>
    <property type="match status" value="1"/>
</dbReference>
<evidence type="ECO:0000256" key="7">
    <source>
        <dbReference type="SAM" id="MobiDB-lite"/>
    </source>
</evidence>
<dbReference type="Proteomes" id="UP001530400">
    <property type="component" value="Unassembled WGS sequence"/>
</dbReference>
<feature type="region of interest" description="Disordered" evidence="7">
    <location>
        <begin position="575"/>
        <end position="602"/>
    </location>
</feature>
<evidence type="ECO:0000259" key="10">
    <source>
        <dbReference type="PROSITE" id="PS51195"/>
    </source>
</evidence>
<dbReference type="SMART" id="SM00487">
    <property type="entry name" value="DEXDc"/>
    <property type="match status" value="1"/>
</dbReference>
<comment type="similarity">
    <text evidence="6">Belongs to the DEAD box helicase family.</text>
</comment>
<keyword evidence="2 6" id="KW-0378">Hydrolase</keyword>
<dbReference type="InterPro" id="IPR000629">
    <property type="entry name" value="RNA-helicase_DEAD-box_CS"/>
</dbReference>
<sequence>MNLKFKIYLSITALLRIRCNNAFSPPSLFRSSTWTPLHADLSDTHFDDLGLTDDLIGVTEKMRWTNPTAVQQLSIPSILEMAEGNDYNSLWCEAPTGTGKTGGFCIPLLQIMLQRKRDVNKSDEGHVCTLILSPTRELAAQTADVIRNLVSHLPKRHRSSITVEAVYGGVPLKPQISALANRRKTGTTLDFLVATPGRLVDILKHEDEDPNMSALEMRILKAFEEKSLKSVGKGRRGRPAADASLTLNDIQEMELDRVSDDGLASLNELLSQLNFLVFDEADRLLSGAFLDEIKDLMTLLPPRGQNDMKVCLFSATFPEEVEKRIDTVLSKLSAGTPLRVSTTSSMQQRVQLDDAGGISHRKEKRLANTTPISSVAKDFAPNIKHRVIRLNERDRTQALRRLIEQNSNEWNQVLVFVGTRYHSEHVTRKLRRYGIKAAELHGKLDQEARERRLKSFRNGNTQVLLSTDLAARGLDVEGLPVVINYDLPRGAADFTHRTGRTGRAGREGLSVTFVTATKESHFDFIEKKELGGLSIEREVLEGFEPNEDEWLIRSTAEETSIPGIAHSQKGLAHDRMFGGVKGRKKSKKDKLREAAVKAQAGS</sequence>
<dbReference type="EMBL" id="JALLPJ020001233">
    <property type="protein sequence ID" value="KAL3773442.1"/>
    <property type="molecule type" value="Genomic_DNA"/>
</dbReference>
<evidence type="ECO:0000259" key="8">
    <source>
        <dbReference type="PROSITE" id="PS51192"/>
    </source>
</evidence>
<dbReference type="PANTHER" id="PTHR47959">
    <property type="entry name" value="ATP-DEPENDENT RNA HELICASE RHLE-RELATED"/>
    <property type="match status" value="1"/>
</dbReference>
<dbReference type="InterPro" id="IPR014014">
    <property type="entry name" value="RNA_helicase_DEAD_Q_motif"/>
</dbReference>
<dbReference type="AlphaFoldDB" id="A0ABD3NBQ4"/>
<evidence type="ECO:0000256" key="5">
    <source>
        <dbReference type="PROSITE-ProRule" id="PRU00552"/>
    </source>
</evidence>
<comment type="caution">
    <text evidence="11">The sequence shown here is derived from an EMBL/GenBank/DDBJ whole genome shotgun (WGS) entry which is preliminary data.</text>
</comment>
<dbReference type="SUPFAM" id="SSF52540">
    <property type="entry name" value="P-loop containing nucleoside triphosphate hydrolases"/>
    <property type="match status" value="1"/>
</dbReference>
<dbReference type="PROSITE" id="PS00039">
    <property type="entry name" value="DEAD_ATP_HELICASE"/>
    <property type="match status" value="1"/>
</dbReference>
<evidence type="ECO:0000256" key="1">
    <source>
        <dbReference type="ARBA" id="ARBA00022741"/>
    </source>
</evidence>
<dbReference type="SMART" id="SM00490">
    <property type="entry name" value="HELICc"/>
    <property type="match status" value="1"/>
</dbReference>
<gene>
    <name evidence="11" type="ORF">ACHAWO_011622</name>
</gene>
<evidence type="ECO:0000256" key="6">
    <source>
        <dbReference type="RuleBase" id="RU000492"/>
    </source>
</evidence>